<protein>
    <submittedName>
        <fullName evidence="1">Uncharacterized protein</fullName>
    </submittedName>
</protein>
<gene>
    <name evidence="1" type="ORF">H4S07_001417</name>
</gene>
<name>A0ACC1LPG4_9FUNG</name>
<dbReference type="Proteomes" id="UP001140096">
    <property type="component" value="Unassembled WGS sequence"/>
</dbReference>
<comment type="caution">
    <text evidence="1">The sequence shown here is derived from an EMBL/GenBank/DDBJ whole genome shotgun (WGS) entry which is preliminary data.</text>
</comment>
<evidence type="ECO:0000313" key="1">
    <source>
        <dbReference type="EMBL" id="KAJ2812409.1"/>
    </source>
</evidence>
<reference evidence="1" key="1">
    <citation type="submission" date="2022-07" db="EMBL/GenBank/DDBJ databases">
        <title>Phylogenomic reconstructions and comparative analyses of Kickxellomycotina fungi.</title>
        <authorList>
            <person name="Reynolds N.K."/>
            <person name="Stajich J.E."/>
            <person name="Barry K."/>
            <person name="Grigoriev I.V."/>
            <person name="Crous P."/>
            <person name="Smith M.E."/>
        </authorList>
    </citation>
    <scope>NUCLEOTIDE SEQUENCE</scope>
    <source>
        <strain evidence="1">CBS 102833</strain>
    </source>
</reference>
<proteinExistence type="predicted"/>
<keyword evidence="2" id="KW-1185">Reference proteome</keyword>
<accession>A0ACC1LPG4</accession>
<organism evidence="1 2">
    <name type="scientific">Coemansia furcata</name>
    <dbReference type="NCBI Taxonomy" id="417177"/>
    <lineage>
        <taxon>Eukaryota</taxon>
        <taxon>Fungi</taxon>
        <taxon>Fungi incertae sedis</taxon>
        <taxon>Zoopagomycota</taxon>
        <taxon>Kickxellomycotina</taxon>
        <taxon>Kickxellomycetes</taxon>
        <taxon>Kickxellales</taxon>
        <taxon>Kickxellaceae</taxon>
        <taxon>Coemansia</taxon>
    </lineage>
</organism>
<evidence type="ECO:0000313" key="2">
    <source>
        <dbReference type="Proteomes" id="UP001140096"/>
    </source>
</evidence>
<dbReference type="EMBL" id="JANBUP010000229">
    <property type="protein sequence ID" value="KAJ2812409.1"/>
    <property type="molecule type" value="Genomic_DNA"/>
</dbReference>
<sequence length="419" mass="45935">MLGPMADAWFGCTAAQWVEETRRASERFHGPQETQWIECVAELMCLIGLGLCGGAVGRYREVALRRDTAPQARRGGRQQYVVTRLCANNDDRPPITIVEMWRQVVNKAQSAAGIGDCGSESDSWDIATVLAARPSMELVPEQVPPPEHTSVPSAIDHSWSSTWDAEPALQPLFRHASTPKSSQNATQTESDVINALLDQYPELAHSLPPLSALSPAVNTNSQPFSWSHWEESYRDDIRYNQLADSQADNDERVATPAVASYARRAVYDATPPDTLMRLLEATPESVARENRAAEANFVSSRRILELGCVPRILAPATPAIPTPRLVLRSPSAIAGAREFVPETPIIQRAYSLDSIVECVPETPLRAPASRRRAPPPLSIACELPPPAAKLPEKKKRKYASKRKAVSASKVLPLTLSKSE</sequence>